<protein>
    <submittedName>
        <fullName evidence="2">ABC transporter permease</fullName>
    </submittedName>
</protein>
<feature type="transmembrane region" description="Helical" evidence="1">
    <location>
        <begin position="495"/>
        <end position="518"/>
    </location>
</feature>
<name>A0A554S862_9ACTN</name>
<feature type="transmembrane region" description="Helical" evidence="1">
    <location>
        <begin position="231"/>
        <end position="252"/>
    </location>
</feature>
<feature type="transmembrane region" description="Helical" evidence="1">
    <location>
        <begin position="454"/>
        <end position="475"/>
    </location>
</feature>
<feature type="transmembrane region" description="Helical" evidence="1">
    <location>
        <begin position="78"/>
        <end position="97"/>
    </location>
</feature>
<evidence type="ECO:0000256" key="1">
    <source>
        <dbReference type="SAM" id="Phobius"/>
    </source>
</evidence>
<comment type="caution">
    <text evidence="2">The sequence shown here is derived from an EMBL/GenBank/DDBJ whole genome shotgun (WGS) entry which is preliminary data.</text>
</comment>
<keyword evidence="3" id="KW-1185">Reference proteome</keyword>
<feature type="transmembrane region" description="Helical" evidence="1">
    <location>
        <begin position="124"/>
        <end position="150"/>
    </location>
</feature>
<accession>A0A554S862</accession>
<feature type="transmembrane region" description="Helical" evidence="1">
    <location>
        <begin position="184"/>
        <end position="203"/>
    </location>
</feature>
<keyword evidence="1" id="KW-1133">Transmembrane helix</keyword>
<evidence type="ECO:0000313" key="3">
    <source>
        <dbReference type="Proteomes" id="UP000316988"/>
    </source>
</evidence>
<keyword evidence="1" id="KW-0812">Transmembrane</keyword>
<evidence type="ECO:0000313" key="2">
    <source>
        <dbReference type="EMBL" id="TSD62513.1"/>
    </source>
</evidence>
<feature type="transmembrane region" description="Helical" evidence="1">
    <location>
        <begin position="156"/>
        <end position="177"/>
    </location>
</feature>
<feature type="transmembrane region" description="Helical" evidence="1">
    <location>
        <begin position="388"/>
        <end position="413"/>
    </location>
</feature>
<keyword evidence="1" id="KW-0472">Membrane</keyword>
<dbReference type="Proteomes" id="UP000316988">
    <property type="component" value="Unassembled WGS sequence"/>
</dbReference>
<dbReference type="EMBL" id="VLNT01000008">
    <property type="protein sequence ID" value="TSD62513.1"/>
    <property type="molecule type" value="Genomic_DNA"/>
</dbReference>
<feature type="transmembrane region" description="Helical" evidence="1">
    <location>
        <begin position="338"/>
        <end position="359"/>
    </location>
</feature>
<proteinExistence type="predicted"/>
<feature type="transmembrane region" description="Helical" evidence="1">
    <location>
        <begin position="425"/>
        <end position="447"/>
    </location>
</feature>
<reference evidence="2 3" key="1">
    <citation type="submission" date="2019-07" db="EMBL/GenBank/DDBJ databases">
        <authorList>
            <person name="Zhao L.H."/>
        </authorList>
    </citation>
    <scope>NUCLEOTIDE SEQUENCE [LARGE SCALE GENOMIC DNA]</scope>
    <source>
        <strain evidence="2 3">Co35</strain>
    </source>
</reference>
<dbReference type="OrthoDB" id="2014935at2"/>
<sequence length="524" mass="53481">MTGGGALLRLHLRRDRWMLLWWVAGIAVFYWSQAWGTEASYPTQGELDEAAAAMQGNAAFIAMAGPARALDTIGGQTAWQAGAFGMILTGLMAMFLIGRHTRAEEESGRDELIRASAIGRRTPLLAAGLVAVLACVAAGAVVAATLSTMLPWKGSVALGVGAAGAGLFFGALTLVAAQITSSTRAVYGAVGIALGGSYVLRAIGDVAGNGLSWASPLGWGQAMRAFSGERWWPAVLLVGSAAVLGVVAFALLGRRDIGSGLRAARPGPSSASRSLGAGGWGLAWRLQRPGVLGWLGALALVGLAMGTIGDDVEGLVGDEGLARDLLVAGGSGAFTDQLYGTVALMVGLGAAGPAIAAALHARAEEDAGRAELVLSTALPRGRWALGHLAIAMAAGVAGALIGGFGMGLGYLLVTGDASQIPRFTGAVGIYALPVLVLLGVTWTLYGLGRRWAPLGWAALGFCVFAMIVGRTLQLPGWLLDVSPYQHIPLLPAEPFAWTPVVVLAAIAAVLLGTGAAALRRRDLG</sequence>
<gene>
    <name evidence="2" type="ORF">FNM00_11180</name>
</gene>
<feature type="transmembrane region" description="Helical" evidence="1">
    <location>
        <begin position="17"/>
        <end position="35"/>
    </location>
</feature>
<dbReference type="RefSeq" id="WP_143913626.1">
    <property type="nucleotide sequence ID" value="NZ_VLNT01000008.1"/>
</dbReference>
<organism evidence="2 3">
    <name type="scientific">Aeromicrobium piscarium</name>
    <dbReference type="NCBI Taxonomy" id="2590901"/>
    <lineage>
        <taxon>Bacteria</taxon>
        <taxon>Bacillati</taxon>
        <taxon>Actinomycetota</taxon>
        <taxon>Actinomycetes</taxon>
        <taxon>Propionibacteriales</taxon>
        <taxon>Nocardioidaceae</taxon>
        <taxon>Aeromicrobium</taxon>
    </lineage>
</organism>
<dbReference type="AlphaFoldDB" id="A0A554S862"/>
<feature type="transmembrane region" description="Helical" evidence="1">
    <location>
        <begin position="291"/>
        <end position="309"/>
    </location>
</feature>